<dbReference type="RefSeq" id="WP_095497916.1">
    <property type="nucleotide sequence ID" value="NZ_BSPO01000001.1"/>
</dbReference>
<dbReference type="AlphaFoldDB" id="A0AA37TPY9"/>
<evidence type="ECO:0000259" key="8">
    <source>
        <dbReference type="PROSITE" id="PS50928"/>
    </source>
</evidence>
<proteinExistence type="inferred from homology"/>
<keyword evidence="2 7" id="KW-0813">Transport</keyword>
<feature type="transmembrane region" description="Helical" evidence="7">
    <location>
        <begin position="89"/>
        <end position="107"/>
    </location>
</feature>
<evidence type="ECO:0000256" key="7">
    <source>
        <dbReference type="RuleBase" id="RU363032"/>
    </source>
</evidence>
<feature type="transmembrane region" description="Helical" evidence="7">
    <location>
        <begin position="50"/>
        <end position="77"/>
    </location>
</feature>
<evidence type="ECO:0000256" key="1">
    <source>
        <dbReference type="ARBA" id="ARBA00004651"/>
    </source>
</evidence>
<evidence type="ECO:0000256" key="2">
    <source>
        <dbReference type="ARBA" id="ARBA00022448"/>
    </source>
</evidence>
<keyword evidence="6 7" id="KW-0472">Membrane</keyword>
<feature type="transmembrane region" description="Helical" evidence="7">
    <location>
        <begin position="517"/>
        <end position="535"/>
    </location>
</feature>
<evidence type="ECO:0000256" key="6">
    <source>
        <dbReference type="ARBA" id="ARBA00023136"/>
    </source>
</evidence>
<dbReference type="InterPro" id="IPR000515">
    <property type="entry name" value="MetI-like"/>
</dbReference>
<accession>A0AA37TPY9</accession>
<feature type="transmembrane region" description="Helical" evidence="7">
    <location>
        <begin position="334"/>
        <end position="353"/>
    </location>
</feature>
<comment type="subcellular location">
    <subcellularLocation>
        <location evidence="1 7">Cell membrane</location>
        <topology evidence="1 7">Multi-pass membrane protein</topology>
    </subcellularLocation>
</comment>
<dbReference type="CDD" id="cd06261">
    <property type="entry name" value="TM_PBP2"/>
    <property type="match status" value="2"/>
</dbReference>
<dbReference type="Gene3D" id="1.10.3720.10">
    <property type="entry name" value="MetI-like"/>
    <property type="match status" value="2"/>
</dbReference>
<dbReference type="PANTHER" id="PTHR30183">
    <property type="entry name" value="MOLYBDENUM TRANSPORT SYSTEM PERMEASE PROTEIN MODB"/>
    <property type="match status" value="1"/>
</dbReference>
<evidence type="ECO:0000313" key="9">
    <source>
        <dbReference type="EMBL" id="GLS82366.1"/>
    </source>
</evidence>
<keyword evidence="3" id="KW-1003">Cell membrane</keyword>
<organism evidence="9 10">
    <name type="scientific">Paraferrimonas haliotis</name>
    <dbReference type="NCBI Taxonomy" id="2013866"/>
    <lineage>
        <taxon>Bacteria</taxon>
        <taxon>Pseudomonadati</taxon>
        <taxon>Pseudomonadota</taxon>
        <taxon>Gammaproteobacteria</taxon>
        <taxon>Alteromonadales</taxon>
        <taxon>Ferrimonadaceae</taxon>
        <taxon>Paraferrimonas</taxon>
    </lineage>
</organism>
<dbReference type="GO" id="GO:0055085">
    <property type="term" value="P:transmembrane transport"/>
    <property type="evidence" value="ECO:0007669"/>
    <property type="project" value="InterPro"/>
</dbReference>
<name>A0AA37TPY9_9GAMM</name>
<keyword evidence="10" id="KW-1185">Reference proteome</keyword>
<feature type="transmembrane region" description="Helical" evidence="7">
    <location>
        <begin position="288"/>
        <end position="314"/>
    </location>
</feature>
<reference evidence="9 10" key="1">
    <citation type="journal article" date="2014" name="Int. J. Syst. Evol. Microbiol.">
        <title>Complete genome sequence of Corynebacterium casei LMG S-19264T (=DSM 44701T), isolated from a smear-ripened cheese.</title>
        <authorList>
            <consortium name="US DOE Joint Genome Institute (JGI-PGF)"/>
            <person name="Walter F."/>
            <person name="Albersmeier A."/>
            <person name="Kalinowski J."/>
            <person name="Ruckert C."/>
        </authorList>
    </citation>
    <scope>NUCLEOTIDE SEQUENCE [LARGE SCALE GENOMIC DNA]</scope>
    <source>
        <strain evidence="9 10">NBRC 112785</strain>
    </source>
</reference>
<dbReference type="FunFam" id="1.10.3720.10:FF:000088">
    <property type="entry name" value="Iron(III) ABC transporter, permease protein"/>
    <property type="match status" value="1"/>
</dbReference>
<dbReference type="SUPFAM" id="SSF161098">
    <property type="entry name" value="MetI-like"/>
    <property type="match status" value="2"/>
</dbReference>
<gene>
    <name evidence="9" type="primary">fbpB</name>
    <name evidence="9" type="ORF">GCM10007894_03430</name>
</gene>
<comment type="caution">
    <text evidence="9">The sequence shown here is derived from an EMBL/GenBank/DDBJ whole genome shotgun (WGS) entry which is preliminary data.</text>
</comment>
<evidence type="ECO:0000313" key="10">
    <source>
        <dbReference type="Proteomes" id="UP001157439"/>
    </source>
</evidence>
<keyword evidence="4 7" id="KW-0812">Transmembrane</keyword>
<feature type="transmembrane region" description="Helical" evidence="7">
    <location>
        <begin position="415"/>
        <end position="438"/>
    </location>
</feature>
<feature type="transmembrane region" description="Helical" evidence="7">
    <location>
        <begin position="231"/>
        <end position="257"/>
    </location>
</feature>
<dbReference type="PROSITE" id="PS50928">
    <property type="entry name" value="ABC_TM1"/>
    <property type="match status" value="2"/>
</dbReference>
<feature type="domain" description="ABC transmembrane type-1" evidence="8">
    <location>
        <begin position="329"/>
        <end position="535"/>
    </location>
</feature>
<dbReference type="PANTHER" id="PTHR30183:SF2">
    <property type="entry name" value="IRON UTILIZATION PROTEIN"/>
    <property type="match status" value="1"/>
</dbReference>
<feature type="domain" description="ABC transmembrane type-1" evidence="8">
    <location>
        <begin position="51"/>
        <end position="255"/>
    </location>
</feature>
<dbReference type="GO" id="GO:0005886">
    <property type="term" value="C:plasma membrane"/>
    <property type="evidence" value="ECO:0007669"/>
    <property type="project" value="UniProtKB-SubCell"/>
</dbReference>
<sequence>MIHGLARRWSLSGLMLASIFLLPLLALVGQSLLPDEAVFQHLKDTVLWHYVGNTVLLVVLVGVGSLLIGTPLAWLLAMCRFPGHKVFQWALLLPLAMPSYLVAYVYTDLFDYAGPVQRGLRYIMGFSSPADYYFPEVRSLGGAAIMLALVLFPYVYLLARTAFLEQSSNLVQASRIMGCSPWRSFFRLSVPMVRPALAVGVSLVAMETIADFATVNYFAVSTLTTAIYDTWLGLGSLGAAAKLSCITLLVIFAVIGAERYARRKQKHYQKQDDKPQDFVYQLSGTKGWLATGFCSLILLLAFFLPFAVLLDYAINYFDVSWNAKFLEYSLNSLWISLVVAIVCCLFSLMLMFVRRISPRKIDSVFPRIGSMGYAIPGTVLAIGVLIPLTALDFAINDLADYMAWQRPGLWLSGGTFALVLAFSVRFCAITIGSVENSYKRISPSLDMASITMGSGPWRLLGRVHFPLLRKGLLAGSLLVFIESMKELPAALLLRPIGFENLATYVYQFVSDEMLEQGALPAIVIVLVGLVPIILLNRSLEQTNH</sequence>
<evidence type="ECO:0000256" key="5">
    <source>
        <dbReference type="ARBA" id="ARBA00022989"/>
    </source>
</evidence>
<evidence type="ECO:0000256" key="3">
    <source>
        <dbReference type="ARBA" id="ARBA00022475"/>
    </source>
</evidence>
<dbReference type="EMBL" id="BSPO01000001">
    <property type="protein sequence ID" value="GLS82366.1"/>
    <property type="molecule type" value="Genomic_DNA"/>
</dbReference>
<keyword evidence="5 7" id="KW-1133">Transmembrane helix</keyword>
<comment type="similarity">
    <text evidence="7">Belongs to the binding-protein-dependent transport system permease family.</text>
</comment>
<dbReference type="Proteomes" id="UP001157439">
    <property type="component" value="Unassembled WGS sequence"/>
</dbReference>
<protein>
    <submittedName>
        <fullName evidence="9">Iron ABC transporter permease</fullName>
    </submittedName>
</protein>
<dbReference type="Pfam" id="PF00528">
    <property type="entry name" value="BPD_transp_1"/>
    <property type="match status" value="2"/>
</dbReference>
<feature type="transmembrane region" description="Helical" evidence="7">
    <location>
        <begin position="140"/>
        <end position="159"/>
    </location>
</feature>
<feature type="transmembrane region" description="Helical" evidence="7">
    <location>
        <begin position="196"/>
        <end position="219"/>
    </location>
</feature>
<feature type="transmembrane region" description="Helical" evidence="7">
    <location>
        <begin position="373"/>
        <end position="395"/>
    </location>
</feature>
<dbReference type="InterPro" id="IPR035906">
    <property type="entry name" value="MetI-like_sf"/>
</dbReference>
<evidence type="ECO:0000256" key="4">
    <source>
        <dbReference type="ARBA" id="ARBA00022692"/>
    </source>
</evidence>